<name>A0A3B3T9T2_9TELE</name>
<evidence type="ECO:0000313" key="3">
    <source>
        <dbReference type="Proteomes" id="UP000261540"/>
    </source>
</evidence>
<keyword evidence="3" id="KW-1185">Reference proteome</keyword>
<dbReference type="Ensembl" id="ENSPKIT00000020060.1">
    <property type="protein sequence ID" value="ENSPKIP00000039061.1"/>
    <property type="gene ID" value="ENSPKIG00000016582.1"/>
</dbReference>
<evidence type="ECO:0000259" key="1">
    <source>
        <dbReference type="PROSITE" id="PS50994"/>
    </source>
</evidence>
<dbReference type="AlphaFoldDB" id="A0A3B3T9T2"/>
<evidence type="ECO:0000313" key="2">
    <source>
        <dbReference type="Ensembl" id="ENSPKIP00000039061.1"/>
    </source>
</evidence>
<reference evidence="2" key="2">
    <citation type="submission" date="2025-09" db="UniProtKB">
        <authorList>
            <consortium name="Ensembl"/>
        </authorList>
    </citation>
    <scope>IDENTIFICATION</scope>
</reference>
<organism evidence="2 3">
    <name type="scientific">Paramormyrops kingsleyae</name>
    <dbReference type="NCBI Taxonomy" id="1676925"/>
    <lineage>
        <taxon>Eukaryota</taxon>
        <taxon>Metazoa</taxon>
        <taxon>Chordata</taxon>
        <taxon>Craniata</taxon>
        <taxon>Vertebrata</taxon>
        <taxon>Euteleostomi</taxon>
        <taxon>Actinopterygii</taxon>
        <taxon>Neopterygii</taxon>
        <taxon>Teleostei</taxon>
        <taxon>Osteoglossocephala</taxon>
        <taxon>Osteoglossomorpha</taxon>
        <taxon>Osteoglossiformes</taxon>
        <taxon>Mormyridae</taxon>
        <taxon>Paramormyrops</taxon>
    </lineage>
</organism>
<reference evidence="2" key="1">
    <citation type="submission" date="2025-08" db="UniProtKB">
        <authorList>
            <consortium name="Ensembl"/>
        </authorList>
    </citation>
    <scope>IDENTIFICATION</scope>
</reference>
<dbReference type="PROSITE" id="PS50994">
    <property type="entry name" value="INTEGRASE"/>
    <property type="match status" value="1"/>
</dbReference>
<dbReference type="InterPro" id="IPR012337">
    <property type="entry name" value="RNaseH-like_sf"/>
</dbReference>
<dbReference type="InterPro" id="IPR050951">
    <property type="entry name" value="Retrovirus_Pol_polyprotein"/>
</dbReference>
<dbReference type="Gene3D" id="3.30.420.10">
    <property type="entry name" value="Ribonuclease H-like superfamily/Ribonuclease H"/>
    <property type="match status" value="1"/>
</dbReference>
<protein>
    <recommendedName>
        <fullName evidence="1">Integrase catalytic domain-containing protein</fullName>
    </recommendedName>
</protein>
<dbReference type="STRING" id="1676925.ENSPKIP00000039061"/>
<dbReference type="GO" id="GO:0003676">
    <property type="term" value="F:nucleic acid binding"/>
    <property type="evidence" value="ECO:0007669"/>
    <property type="project" value="InterPro"/>
</dbReference>
<dbReference type="Pfam" id="PF00665">
    <property type="entry name" value="rve"/>
    <property type="match status" value="1"/>
</dbReference>
<accession>A0A3B3T9T2</accession>
<dbReference type="SUPFAM" id="SSF53098">
    <property type="entry name" value="Ribonuclease H-like"/>
    <property type="match status" value="1"/>
</dbReference>
<dbReference type="GeneTree" id="ENSGT00490000044642"/>
<dbReference type="PANTHER" id="PTHR37984">
    <property type="entry name" value="PROTEIN CBG26694"/>
    <property type="match status" value="1"/>
</dbReference>
<dbReference type="PANTHER" id="PTHR37984:SF5">
    <property type="entry name" value="PROTEIN NYNRIN-LIKE"/>
    <property type="match status" value="1"/>
</dbReference>
<dbReference type="InterPro" id="IPR001584">
    <property type="entry name" value="Integrase_cat-core"/>
</dbReference>
<dbReference type="InterPro" id="IPR036397">
    <property type="entry name" value="RNaseH_sf"/>
</dbReference>
<dbReference type="Proteomes" id="UP000261540">
    <property type="component" value="Unplaced"/>
</dbReference>
<sequence>MALYGSTESTCVIHKLKATFARFGIPEQIVSDNEPQFISEVWRNFCATCDIQHITSSPHNPQGNGHVEWAEQTAKRILKQEDPLLALMSFRATPNTSTSISPAELLMGRKIRTTLPTLQKNLRPKWPSKTSIREKDKAAKEQQAYYFNRRHGVKDLPVLRPGDSVLLKLDGESQWKGPAKVLMESTTPRSYNVSRDKVGERRRNRRHIQLLPEGVQEETFTTTTSPNQPTQKVQHCRDSDIPVEAVTMQPTITRSGRVSKPAVRLDL</sequence>
<dbReference type="GO" id="GO:0015074">
    <property type="term" value="P:DNA integration"/>
    <property type="evidence" value="ECO:0007669"/>
    <property type="project" value="InterPro"/>
</dbReference>
<feature type="domain" description="Integrase catalytic" evidence="1">
    <location>
        <begin position="1"/>
        <end position="135"/>
    </location>
</feature>
<proteinExistence type="predicted"/>